<evidence type="ECO:0000313" key="1">
    <source>
        <dbReference type="EMBL" id="KEP47463.1"/>
    </source>
</evidence>
<proteinExistence type="predicted"/>
<dbReference type="HOGENOM" id="CLU_1678918_0_0_1"/>
<keyword evidence="2" id="KW-1185">Reference proteome</keyword>
<dbReference type="AlphaFoldDB" id="A0A074RRZ1"/>
<protein>
    <submittedName>
        <fullName evidence="1">Uncharacterized protein</fullName>
    </submittedName>
</protein>
<organism evidence="1 2">
    <name type="scientific">Rhizoctonia solani 123E</name>
    <dbReference type="NCBI Taxonomy" id="1423351"/>
    <lineage>
        <taxon>Eukaryota</taxon>
        <taxon>Fungi</taxon>
        <taxon>Dikarya</taxon>
        <taxon>Basidiomycota</taxon>
        <taxon>Agaricomycotina</taxon>
        <taxon>Agaricomycetes</taxon>
        <taxon>Cantharellales</taxon>
        <taxon>Ceratobasidiaceae</taxon>
        <taxon>Rhizoctonia</taxon>
    </lineage>
</organism>
<accession>A0A074RRZ1</accession>
<reference evidence="1 2" key="1">
    <citation type="submission" date="2013-12" db="EMBL/GenBank/DDBJ databases">
        <authorList>
            <person name="Cubeta M."/>
            <person name="Pakala S."/>
            <person name="Fedorova N."/>
            <person name="Thomas E."/>
            <person name="Dean R."/>
            <person name="Jabaji S."/>
            <person name="Neate S."/>
            <person name="Toda T."/>
            <person name="Tavantzis S."/>
            <person name="Vilgalys R."/>
            <person name="Bharathan N."/>
            <person name="Pakala S."/>
            <person name="Losada L.S."/>
            <person name="Zafar N."/>
            <person name="Nierman W."/>
        </authorList>
    </citation>
    <scope>NUCLEOTIDE SEQUENCE [LARGE SCALE GENOMIC DNA]</scope>
    <source>
        <strain evidence="1 2">123E</strain>
    </source>
</reference>
<comment type="caution">
    <text evidence="1">The sequence shown here is derived from an EMBL/GenBank/DDBJ whole genome shotgun (WGS) entry which is preliminary data.</text>
</comment>
<dbReference type="EMBL" id="AZST01000736">
    <property type="protein sequence ID" value="KEP47463.1"/>
    <property type="molecule type" value="Genomic_DNA"/>
</dbReference>
<dbReference type="Proteomes" id="UP000027456">
    <property type="component" value="Unassembled WGS sequence"/>
</dbReference>
<gene>
    <name evidence="1" type="ORF">V565_155000</name>
</gene>
<evidence type="ECO:0000313" key="2">
    <source>
        <dbReference type="Proteomes" id="UP000027456"/>
    </source>
</evidence>
<sequence>MIYFRRDLGRILGHPLSQILLGLYRRKTPSTRPRRTYFLWRHDYLSQRSPLCNDHRHIPAHPNHHHCHVPCSRSPRVACSGHEEIAYLPEFGLSYCMVGPFGLCCRVILPGKPLIRPCFSFVLTLSPGNQCCYLRSDSRHWLHPRADQRRVYGGGKG</sequence>
<name>A0A074RRZ1_9AGAM</name>